<organism evidence="5 6">
    <name type="scientific">Aquarana catesbeiana</name>
    <name type="common">American bullfrog</name>
    <name type="synonym">Rana catesbeiana</name>
    <dbReference type="NCBI Taxonomy" id="8400"/>
    <lineage>
        <taxon>Eukaryota</taxon>
        <taxon>Metazoa</taxon>
        <taxon>Chordata</taxon>
        <taxon>Craniata</taxon>
        <taxon>Vertebrata</taxon>
        <taxon>Euteleostomi</taxon>
        <taxon>Amphibia</taxon>
        <taxon>Batrachia</taxon>
        <taxon>Anura</taxon>
        <taxon>Neobatrachia</taxon>
        <taxon>Ranoidea</taxon>
        <taxon>Ranidae</taxon>
        <taxon>Aquarana</taxon>
    </lineage>
</organism>
<dbReference type="PANTHER" id="PTHR22576">
    <property type="entry name" value="MUCOSA ASSOCIATED LYMPHOID TISSUE LYMPHOMA TRANSLOCATION PROTEIN 1/PARACASPASE"/>
    <property type="match status" value="1"/>
</dbReference>
<dbReference type="EMBL" id="KV923082">
    <property type="protein sequence ID" value="PIN88262.1"/>
    <property type="molecule type" value="Genomic_DNA"/>
</dbReference>
<dbReference type="Proteomes" id="UP000228934">
    <property type="component" value="Unassembled WGS sequence"/>
</dbReference>
<dbReference type="PANTHER" id="PTHR22576:SF41">
    <property type="entry name" value="CASPASE 14, APOPTOSIS-RELATED CYSTEINE PEPTIDASE"/>
    <property type="match status" value="1"/>
</dbReference>
<feature type="domain" description="Caspase family p20" evidence="4">
    <location>
        <begin position="5"/>
        <end position="61"/>
    </location>
</feature>
<evidence type="ECO:0000313" key="6">
    <source>
        <dbReference type="Proteomes" id="UP000228934"/>
    </source>
</evidence>
<evidence type="ECO:0000256" key="1">
    <source>
        <dbReference type="ARBA" id="ARBA00010134"/>
    </source>
</evidence>
<dbReference type="InterPro" id="IPR011600">
    <property type="entry name" value="Pept_C14_caspase"/>
</dbReference>
<accession>A0A2G9NC62</accession>
<evidence type="ECO:0000313" key="5">
    <source>
        <dbReference type="EMBL" id="PIN88262.1"/>
    </source>
</evidence>
<evidence type="ECO:0000259" key="4">
    <source>
        <dbReference type="PROSITE" id="PS50208"/>
    </source>
</evidence>
<evidence type="ECO:0000259" key="3">
    <source>
        <dbReference type="PROSITE" id="PS50207"/>
    </source>
</evidence>
<sequence length="181" mass="20296">MPQGDCFISIISSHGEEGVIYDFHGEQVYLRDLYDLLSPETCPALAGVPKLFFIQACRGMTLDEGAFLETDGAPQQISAFSHINFLPRDTVVVFASSEGYAAFQNPLGSVFLQTLCDMLDGNEKDLEITQLLTRLNHLVAYKFESKGTYGGYKEMPCYITNLTRDLYPFKGRDKPTRMLVQ</sequence>
<dbReference type="GO" id="GO:0006508">
    <property type="term" value="P:proteolysis"/>
    <property type="evidence" value="ECO:0007669"/>
    <property type="project" value="InterPro"/>
</dbReference>
<comment type="similarity">
    <text evidence="1 2">Belongs to the peptidase C14A family.</text>
</comment>
<dbReference type="InterPro" id="IPR001309">
    <property type="entry name" value="Pept_C14_p20"/>
</dbReference>
<reference evidence="6" key="1">
    <citation type="journal article" date="2017" name="Nat. Commun.">
        <title>The North American bullfrog draft genome provides insight into hormonal regulation of long noncoding RNA.</title>
        <authorList>
            <person name="Hammond S.A."/>
            <person name="Warren R.L."/>
            <person name="Vandervalk B.P."/>
            <person name="Kucuk E."/>
            <person name="Khan H."/>
            <person name="Gibb E.A."/>
            <person name="Pandoh P."/>
            <person name="Kirk H."/>
            <person name="Zhao Y."/>
            <person name="Jones M."/>
            <person name="Mungall A.J."/>
            <person name="Coope R."/>
            <person name="Pleasance S."/>
            <person name="Moore R.A."/>
            <person name="Holt R.A."/>
            <person name="Round J.M."/>
            <person name="Ohora S."/>
            <person name="Walle B.V."/>
            <person name="Veldhoen N."/>
            <person name="Helbing C.C."/>
            <person name="Birol I."/>
        </authorList>
    </citation>
    <scope>NUCLEOTIDE SEQUENCE [LARGE SCALE GENOMIC DNA]</scope>
</reference>
<dbReference type="InterPro" id="IPR052039">
    <property type="entry name" value="Caspase-related_regulators"/>
</dbReference>
<dbReference type="InterPro" id="IPR002138">
    <property type="entry name" value="Pept_C14_p10"/>
</dbReference>
<dbReference type="Gene3D" id="3.40.50.1460">
    <property type="match status" value="1"/>
</dbReference>
<dbReference type="InterPro" id="IPR015917">
    <property type="entry name" value="Pept_C14A"/>
</dbReference>
<dbReference type="AlphaFoldDB" id="A0A2G9NC62"/>
<evidence type="ECO:0000256" key="2">
    <source>
        <dbReference type="RuleBase" id="RU003971"/>
    </source>
</evidence>
<dbReference type="GO" id="GO:0004197">
    <property type="term" value="F:cysteine-type endopeptidase activity"/>
    <property type="evidence" value="ECO:0007669"/>
    <property type="project" value="InterPro"/>
</dbReference>
<name>A0A2G9NC62_AQUCT</name>
<dbReference type="PRINTS" id="PR00376">
    <property type="entry name" value="IL1BCENZYME"/>
</dbReference>
<dbReference type="FunFam" id="3.40.50.1460:FF:000024">
    <property type="entry name" value="Caspase 21"/>
    <property type="match status" value="1"/>
</dbReference>
<keyword evidence="6" id="KW-1185">Reference proteome</keyword>
<gene>
    <name evidence="5" type="ORF">AB205_0134040</name>
</gene>
<dbReference type="SUPFAM" id="SSF52129">
    <property type="entry name" value="Caspase-like"/>
    <property type="match status" value="1"/>
</dbReference>
<dbReference type="OrthoDB" id="6116485at2759"/>
<dbReference type="SMART" id="SM00115">
    <property type="entry name" value="CASc"/>
    <property type="match status" value="1"/>
</dbReference>
<dbReference type="Pfam" id="PF00656">
    <property type="entry name" value="Peptidase_C14"/>
    <property type="match status" value="1"/>
</dbReference>
<dbReference type="InterPro" id="IPR029030">
    <property type="entry name" value="Caspase-like_dom_sf"/>
</dbReference>
<dbReference type="PROSITE" id="PS50207">
    <property type="entry name" value="CASPASE_P10"/>
    <property type="match status" value="1"/>
</dbReference>
<proteinExistence type="inferred from homology"/>
<feature type="domain" description="Caspase family p10" evidence="3">
    <location>
        <begin position="89"/>
        <end position="170"/>
    </location>
</feature>
<evidence type="ECO:0008006" key="7">
    <source>
        <dbReference type="Google" id="ProtNLM"/>
    </source>
</evidence>
<protein>
    <recommendedName>
        <fullName evidence="7">Caspase family p20 domain-containing protein</fullName>
    </recommendedName>
</protein>
<dbReference type="PROSITE" id="PS50208">
    <property type="entry name" value="CASPASE_P20"/>
    <property type="match status" value="1"/>
</dbReference>